<sequence>MSYILNALRKSEQERQALQPDTVAARIAVQPAPARQGIAKIVVALVLLNAAILTYFLGFAPGKPEAVQPIAANRAPRPDAESEPVSAGQTGKPERKRPSAPKVDPPPRTVAASSVADKAGAAKKMAPEPPKVTAAPKPVVVAEPARDDSALEPEKSAVPAPKPAVPAVAAVAAIAPAAAPPRPKSGLDTLDDLPPELRQSLPSLPINVYSYSATPAERFVMIDMVKYVPGQTIKDQVELREIQEDGIVVRYRERVFKIKR</sequence>
<feature type="domain" description="Type II secretion system protein GspB C-terminal" evidence="3">
    <location>
        <begin position="201"/>
        <end position="259"/>
    </location>
</feature>
<feature type="compositionally biased region" description="Low complexity" evidence="1">
    <location>
        <begin position="110"/>
        <end position="124"/>
    </location>
</feature>
<dbReference type="OrthoDB" id="5432325at2"/>
<dbReference type="AlphaFoldDB" id="A0A177PEU1"/>
<keyword evidence="2" id="KW-1133">Transmembrane helix</keyword>
<dbReference type="GO" id="GO:0015627">
    <property type="term" value="C:type II protein secretion system complex"/>
    <property type="evidence" value="ECO:0007669"/>
    <property type="project" value="InterPro"/>
</dbReference>
<reference evidence="5" key="1">
    <citation type="submission" date="2016-03" db="EMBL/GenBank/DDBJ databases">
        <authorList>
            <person name="Heylen K."/>
            <person name="De Vos P."/>
            <person name="Vekeman B."/>
        </authorList>
    </citation>
    <scope>NUCLEOTIDE SEQUENCE [LARGE SCALE GENOMIC DNA]</scope>
    <source>
        <strain evidence="5">R-45383</strain>
    </source>
</reference>
<protein>
    <recommendedName>
        <fullName evidence="3">Type II secretion system protein GspB C-terminal domain-containing protein</fullName>
    </recommendedName>
</protein>
<dbReference type="Proteomes" id="UP000077628">
    <property type="component" value="Unassembled WGS sequence"/>
</dbReference>
<gene>
    <name evidence="4" type="ORF">A1355_17795</name>
</gene>
<organism evidence="4 5">
    <name type="scientific">Methylomonas koyamae</name>
    <dbReference type="NCBI Taxonomy" id="702114"/>
    <lineage>
        <taxon>Bacteria</taxon>
        <taxon>Pseudomonadati</taxon>
        <taxon>Pseudomonadota</taxon>
        <taxon>Gammaproteobacteria</taxon>
        <taxon>Methylococcales</taxon>
        <taxon>Methylococcaceae</taxon>
        <taxon>Methylomonas</taxon>
    </lineage>
</organism>
<name>A0A177PEU1_9GAMM</name>
<feature type="transmembrane region" description="Helical" evidence="2">
    <location>
        <begin position="41"/>
        <end position="60"/>
    </location>
</feature>
<dbReference type="InterPro" id="IPR032389">
    <property type="entry name" value="GspB_C"/>
</dbReference>
<dbReference type="STRING" id="702114.A1355_17795"/>
<comment type="caution">
    <text evidence="4">The sequence shown here is derived from an EMBL/GenBank/DDBJ whole genome shotgun (WGS) entry which is preliminary data.</text>
</comment>
<dbReference type="RefSeq" id="WP_064024276.1">
    <property type="nucleotide sequence ID" value="NZ_LUUK01000016.1"/>
</dbReference>
<proteinExistence type="predicted"/>
<evidence type="ECO:0000259" key="3">
    <source>
        <dbReference type="Pfam" id="PF16537"/>
    </source>
</evidence>
<evidence type="ECO:0000256" key="1">
    <source>
        <dbReference type="SAM" id="MobiDB-lite"/>
    </source>
</evidence>
<dbReference type="Pfam" id="PF16537">
    <property type="entry name" value="T2SSB"/>
    <property type="match status" value="1"/>
</dbReference>
<feature type="region of interest" description="Disordered" evidence="1">
    <location>
        <begin position="72"/>
        <end position="139"/>
    </location>
</feature>
<keyword evidence="2" id="KW-0812">Transmembrane</keyword>
<accession>A0A177PEU1</accession>
<keyword evidence="5" id="KW-1185">Reference proteome</keyword>
<dbReference type="EMBL" id="LUUK01000016">
    <property type="protein sequence ID" value="OAI27993.1"/>
    <property type="molecule type" value="Genomic_DNA"/>
</dbReference>
<evidence type="ECO:0000256" key="2">
    <source>
        <dbReference type="SAM" id="Phobius"/>
    </source>
</evidence>
<evidence type="ECO:0000313" key="4">
    <source>
        <dbReference type="EMBL" id="OAI27993.1"/>
    </source>
</evidence>
<keyword evidence="2" id="KW-0472">Membrane</keyword>
<evidence type="ECO:0000313" key="5">
    <source>
        <dbReference type="Proteomes" id="UP000077628"/>
    </source>
</evidence>